<dbReference type="InterPro" id="IPR050721">
    <property type="entry name" value="Trk_Ktr_HKT_K-transport"/>
</dbReference>
<dbReference type="GO" id="GO:0006813">
    <property type="term" value="P:potassium ion transport"/>
    <property type="evidence" value="ECO:0007669"/>
    <property type="project" value="InterPro"/>
</dbReference>
<evidence type="ECO:0000259" key="3">
    <source>
        <dbReference type="PROSITE" id="PS51201"/>
    </source>
</evidence>
<dbReference type="Gene3D" id="3.40.50.720">
    <property type="entry name" value="NAD(P)-binding Rossmann-like Domain"/>
    <property type="match status" value="1"/>
</dbReference>
<feature type="transmembrane region" description="Helical" evidence="2">
    <location>
        <begin position="89"/>
        <end position="111"/>
    </location>
</feature>
<comment type="subcellular location">
    <subcellularLocation>
        <location evidence="1">Cell membrane</location>
        <topology evidence="1">Multi-pass membrane protein</topology>
    </subcellularLocation>
</comment>
<dbReference type="Gene3D" id="1.10.287.70">
    <property type="match status" value="1"/>
</dbReference>
<dbReference type="Pfam" id="PF07885">
    <property type="entry name" value="Ion_trans_2"/>
    <property type="match status" value="1"/>
</dbReference>
<proteinExistence type="predicted"/>
<keyword evidence="4" id="KW-0813">Transport</keyword>
<dbReference type="OrthoDB" id="9799090at2"/>
<keyword evidence="5" id="KW-1185">Reference proteome</keyword>
<keyword evidence="2" id="KW-1133">Transmembrane helix</keyword>
<dbReference type="InterPro" id="IPR013099">
    <property type="entry name" value="K_chnl_dom"/>
</dbReference>
<evidence type="ECO:0000313" key="5">
    <source>
        <dbReference type="Proteomes" id="UP000321234"/>
    </source>
</evidence>
<dbReference type="SUPFAM" id="SSF51735">
    <property type="entry name" value="NAD(P)-binding Rossmann-fold domains"/>
    <property type="match status" value="1"/>
</dbReference>
<evidence type="ECO:0000256" key="1">
    <source>
        <dbReference type="ARBA" id="ARBA00004651"/>
    </source>
</evidence>
<evidence type="ECO:0000256" key="2">
    <source>
        <dbReference type="SAM" id="Phobius"/>
    </source>
</evidence>
<dbReference type="InterPro" id="IPR036291">
    <property type="entry name" value="NAD(P)-bd_dom_sf"/>
</dbReference>
<dbReference type="PANTHER" id="PTHR43833:SF9">
    <property type="entry name" value="POTASSIUM CHANNEL PROTEIN YUGO-RELATED"/>
    <property type="match status" value="1"/>
</dbReference>
<feature type="transmembrane region" description="Helical" evidence="2">
    <location>
        <begin position="20"/>
        <end position="41"/>
    </location>
</feature>
<dbReference type="SUPFAM" id="SSF81324">
    <property type="entry name" value="Voltage-gated potassium channels"/>
    <property type="match status" value="1"/>
</dbReference>
<dbReference type="EMBL" id="VKAC01000013">
    <property type="protein sequence ID" value="TXR52572.1"/>
    <property type="molecule type" value="Genomic_DNA"/>
</dbReference>
<dbReference type="GO" id="GO:0034220">
    <property type="term" value="P:monoatomic ion transmembrane transport"/>
    <property type="evidence" value="ECO:0007669"/>
    <property type="project" value="UniProtKB-KW"/>
</dbReference>
<accession>A0A5C8Z399</accession>
<reference evidence="4 5" key="1">
    <citation type="submission" date="2019-07" db="EMBL/GenBank/DDBJ databases">
        <title>Quadrisphaera sp. strain DD2A genome sequencing and assembly.</title>
        <authorList>
            <person name="Kim I."/>
        </authorList>
    </citation>
    <scope>NUCLEOTIDE SEQUENCE [LARGE SCALE GENOMIC DNA]</scope>
    <source>
        <strain evidence="4 5">DD2A</strain>
    </source>
</reference>
<dbReference type="RefSeq" id="WP_147928002.1">
    <property type="nucleotide sequence ID" value="NZ_VKAC01000013.1"/>
</dbReference>
<dbReference type="PANTHER" id="PTHR43833">
    <property type="entry name" value="POTASSIUM CHANNEL PROTEIN 2-RELATED-RELATED"/>
    <property type="match status" value="1"/>
</dbReference>
<dbReference type="InterPro" id="IPR003148">
    <property type="entry name" value="RCK_N"/>
</dbReference>
<comment type="caution">
    <text evidence="4">The sequence shown here is derived from an EMBL/GenBank/DDBJ whole genome shotgun (WGS) entry which is preliminary data.</text>
</comment>
<dbReference type="AlphaFoldDB" id="A0A5C8Z399"/>
<evidence type="ECO:0000313" key="4">
    <source>
        <dbReference type="EMBL" id="TXR52572.1"/>
    </source>
</evidence>
<dbReference type="PROSITE" id="PS51201">
    <property type="entry name" value="RCK_N"/>
    <property type="match status" value="1"/>
</dbReference>
<gene>
    <name evidence="4" type="ORF">FMM08_19235</name>
</gene>
<protein>
    <submittedName>
        <fullName evidence="4">Potassium channel family protein</fullName>
    </submittedName>
</protein>
<organism evidence="4 5">
    <name type="scientific">Quadrisphaera setariae</name>
    <dbReference type="NCBI Taxonomy" id="2593304"/>
    <lineage>
        <taxon>Bacteria</taxon>
        <taxon>Bacillati</taxon>
        <taxon>Actinomycetota</taxon>
        <taxon>Actinomycetes</taxon>
        <taxon>Kineosporiales</taxon>
        <taxon>Kineosporiaceae</taxon>
        <taxon>Quadrisphaera</taxon>
    </lineage>
</organism>
<keyword evidence="2" id="KW-0472">Membrane</keyword>
<sequence length="343" mass="36974">MATARAGLRLPRLTPRRTPLTSIALRLGLALLLLLVNWGLVLVEADQYTDNADGHVSVIDALYYTTVTLSTTGYGDITPVTEQARLVNALVVTPMRLMFVIILVGTTLSALTERSRTEIRVHRWKARMRDHVVVLGYGTKGRNAVRALRLRDHPADRIVVVEADHAAASRASSDGYAVVIGSATHKSVLVEAQVERARTAIIALDRDDTAVLAALTLRRVAPHVTVLASSRESATAELLRESGATSVVVSSETAGRLLGLATDSPDAVSVVEDMLSFGSGLDLDERPVEASEVGRPPHACGVPVVGVWRGGRMLRYSDPSIGSLRTDDRILYVASRDDPQPLR</sequence>
<feature type="domain" description="RCK N-terminal" evidence="3">
    <location>
        <begin position="129"/>
        <end position="249"/>
    </location>
</feature>
<name>A0A5C8Z399_9ACTN</name>
<dbReference type="Proteomes" id="UP000321234">
    <property type="component" value="Unassembled WGS sequence"/>
</dbReference>
<dbReference type="GO" id="GO:0005886">
    <property type="term" value="C:plasma membrane"/>
    <property type="evidence" value="ECO:0007669"/>
    <property type="project" value="UniProtKB-SubCell"/>
</dbReference>
<keyword evidence="2" id="KW-0812">Transmembrane</keyword>
<keyword evidence="4" id="KW-0407">Ion channel</keyword>
<keyword evidence="4" id="KW-0406">Ion transport</keyword>
<dbReference type="Pfam" id="PF02254">
    <property type="entry name" value="TrkA_N"/>
    <property type="match status" value="1"/>
</dbReference>